<organism evidence="2">
    <name type="scientific">Rhodococcus hoagii</name>
    <name type="common">Corynebacterium equii</name>
    <dbReference type="NCBI Taxonomy" id="43767"/>
    <lineage>
        <taxon>Bacteria</taxon>
        <taxon>Bacillati</taxon>
        <taxon>Actinomycetota</taxon>
        <taxon>Actinomycetes</taxon>
        <taxon>Mycobacteriales</taxon>
        <taxon>Nocardiaceae</taxon>
        <taxon>Prescottella</taxon>
    </lineage>
</organism>
<accession>A0A1Z1UTS3</accession>
<proteinExistence type="predicted"/>
<dbReference type="EMBL" id="KX443388">
    <property type="protein sequence ID" value="ARX58928.1"/>
    <property type="molecule type" value="Genomic_DNA"/>
</dbReference>
<feature type="region of interest" description="Disordered" evidence="1">
    <location>
        <begin position="31"/>
        <end position="55"/>
    </location>
</feature>
<name>A0A1Z1UTS3_RHOHA</name>
<dbReference type="RefSeq" id="WP_172687645.1">
    <property type="nucleotide sequence ID" value="NZ_KX443388.1"/>
</dbReference>
<keyword evidence="2" id="KW-0614">Plasmid</keyword>
<protein>
    <submittedName>
        <fullName evidence="2">Uncharacterized protein</fullName>
    </submittedName>
</protein>
<evidence type="ECO:0000313" key="2">
    <source>
        <dbReference type="EMBL" id="ARX58928.1"/>
    </source>
</evidence>
<sequence length="55" mass="5818">MSERSAAEAALYQLTKDALRVTDDDLGRVVAGEPLDNSGPRVDVSFPADGAEDLL</sequence>
<reference evidence="2" key="1">
    <citation type="journal article" date="2017" name="Genome Biol. Evol.">
        <title>Comparative Genomics of Rhodococcus equi Virulence Plasmids Indicates Host-Driven Evolution of the vap Pathogenicity Island.</title>
        <authorList>
            <person name="MacArthur I."/>
            <person name="Anastasi E."/>
            <person name="Alvarez S."/>
            <person name="Scortti M."/>
            <person name="Vazquez-Boland J.A."/>
        </authorList>
    </citation>
    <scope>NUCLEOTIDE SEQUENCE</scope>
    <source>
        <strain evidence="2">PAM1216</strain>
        <plasmid evidence="2">pVAPA1216</plasmid>
    </source>
</reference>
<gene>
    <name evidence="2" type="ORF">pVAPA1216_0051</name>
</gene>
<geneLocation type="plasmid" evidence="2">
    <name>pVAPA1216</name>
</geneLocation>
<dbReference type="AlphaFoldDB" id="A0A1Z1UTS3"/>
<evidence type="ECO:0000256" key="1">
    <source>
        <dbReference type="SAM" id="MobiDB-lite"/>
    </source>
</evidence>